<dbReference type="AlphaFoldDB" id="A0A1Z1MDD3"/>
<organism evidence="1">
    <name type="scientific">Chondria sp.</name>
    <name type="common">in: red algae</name>
    <dbReference type="NCBI Taxonomy" id="1982705"/>
    <lineage>
        <taxon>Eukaryota</taxon>
        <taxon>Rhodophyta</taxon>
        <taxon>Florideophyceae</taxon>
        <taxon>Rhodymeniophycidae</taxon>
        <taxon>Ceramiales</taxon>
        <taxon>Rhodomelaceae</taxon>
        <taxon>Chondrieae</taxon>
        <taxon>Chondria</taxon>
    </lineage>
</organism>
<gene>
    <name evidence="1" type="primary">ycf21</name>
</gene>
<dbReference type="Pfam" id="PF01947">
    <property type="entry name" value="Rv2949c-like"/>
    <property type="match status" value="1"/>
</dbReference>
<protein>
    <recommendedName>
        <fullName evidence="2">Chorismate lyase</fullName>
    </recommendedName>
</protein>
<sequence>MTVNIYTFYKFHSICTIPFTKIKHLTRINKLIQVPLYILLINEGSLTRSTEYIVNSKAYIKKSQKEYKKLNSQTRKIRSVWIGANLYSKLIFARSLWRTIYQQNTKLIEKLSNFPIGKSFIQHKLDIHKTIHELSYGYTHIINSKLKKSIWTRKYTLYYRHQDYITIQEFFSTCIIEYLYK</sequence>
<reference evidence="1" key="1">
    <citation type="journal article" date="2017" name="J. Phycol.">
        <title>Analysis of chloroplast genomes and a supermatrix inform reclassification of the Rhodomelaceae (Rhodophyta).</title>
        <authorList>
            <person name="Diaz-Tapia P."/>
            <person name="Maggs C.A."/>
            <person name="West J.A."/>
            <person name="Verbruggen H."/>
        </authorList>
    </citation>
    <scope>NUCLEOTIDE SEQUENCE</scope>
    <source>
        <strain evidence="1">PD745</strain>
    </source>
</reference>
<evidence type="ECO:0008006" key="2">
    <source>
        <dbReference type="Google" id="ProtNLM"/>
    </source>
</evidence>
<dbReference type="InterPro" id="IPR002800">
    <property type="entry name" value="Rv2949c-like"/>
</dbReference>
<keyword evidence="1" id="KW-0934">Plastid</keyword>
<dbReference type="Gene3D" id="3.40.1410.10">
    <property type="entry name" value="Chorismate lyase-like"/>
    <property type="match status" value="1"/>
</dbReference>
<accession>A0A1Z1MDD3</accession>
<dbReference type="EMBL" id="MF101431">
    <property type="protein sequence ID" value="ARW64097.1"/>
    <property type="molecule type" value="Genomic_DNA"/>
</dbReference>
<proteinExistence type="predicted"/>
<dbReference type="InterPro" id="IPR028978">
    <property type="entry name" value="Chorismate_lyase_/UTRA_dom_sf"/>
</dbReference>
<dbReference type="SUPFAM" id="SSF64288">
    <property type="entry name" value="Chorismate lyase-like"/>
    <property type="match status" value="1"/>
</dbReference>
<name>A0A1Z1MDD3_9FLOR</name>
<keyword evidence="1" id="KW-0150">Chloroplast</keyword>
<evidence type="ECO:0000313" key="1">
    <source>
        <dbReference type="EMBL" id="ARW64097.1"/>
    </source>
</evidence>
<geneLocation type="chloroplast" evidence="1"/>